<keyword evidence="2 10" id="KW-0812">Transmembrane</keyword>
<dbReference type="Pfam" id="PF07686">
    <property type="entry name" value="V-set"/>
    <property type="match status" value="2"/>
</dbReference>
<evidence type="ECO:0000256" key="11">
    <source>
        <dbReference type="SAM" id="SignalP"/>
    </source>
</evidence>
<name>A0A6P7LUH9_BETSP</name>
<dbReference type="OrthoDB" id="9873136at2759"/>
<feature type="domain" description="Ig-like" evidence="12">
    <location>
        <begin position="144"/>
        <end position="246"/>
    </location>
</feature>
<proteinExistence type="predicted"/>
<comment type="subcellular location">
    <subcellularLocation>
        <location evidence="1">Membrane</location>
        <topology evidence="1">Single-pass membrane protein</topology>
    </subcellularLocation>
</comment>
<evidence type="ECO:0000256" key="6">
    <source>
        <dbReference type="ARBA" id="ARBA00023136"/>
    </source>
</evidence>
<evidence type="ECO:0000256" key="7">
    <source>
        <dbReference type="ARBA" id="ARBA00023157"/>
    </source>
</evidence>
<reference evidence="14" key="1">
    <citation type="submission" date="2025-08" db="UniProtKB">
        <authorList>
            <consortium name="RefSeq"/>
        </authorList>
    </citation>
    <scope>IDENTIFICATION</scope>
</reference>
<protein>
    <submittedName>
        <fullName evidence="14">Prostaglandin F2 receptor negative regulator</fullName>
    </submittedName>
</protein>
<feature type="signal peptide" evidence="11">
    <location>
        <begin position="1"/>
        <end position="21"/>
    </location>
</feature>
<dbReference type="InterPro" id="IPR013106">
    <property type="entry name" value="Ig_V-set"/>
</dbReference>
<dbReference type="CTD" id="101884699"/>
<dbReference type="AlphaFoldDB" id="A0A6P7LUH9"/>
<keyword evidence="13" id="KW-1185">Reference proteome</keyword>
<sequence>MGKCLLSVVFGLLLLGGCCWARVVNVPPGPLIRVEGQPVSIICDVIEYSGPNEQDFDWLISPTAKGETKIKIISTFDARYSDSSYTKRVASGDISVVRLGDNVVELKIAELKAQDAGFYWCLTPSTDYVIKGNYDDKVQLIVIPNTLQVSPQTPPANLPEGNDLTLSCNVTRRLTLSTYLSVAWSVKSGAASEDILTFGPEGDVTTGAKFARRYADGGLRLVPGRNGLFELVISRVMTSDGGTYTCSGTEWSHEDDNWIKIVESTKEIGTVKVIPTGQSLSVNASSSSSSSSTSLLLSPGGSLALLCSVSADNLPALSLEVTWLANDRDVITVDRSGVVISNTSSSSAPGNTRGQASVERTGPGEYRLGVRGLSGEDAGDYTCRVRAFIDKGGRSSGGGGRWHMAAEKKSSPVVVKVSEIKPNFTLSLEVVQNPQMTADPTELSCNVINISHLPIGGRLGVTWVHTSLPGDDPQTSQPVASLDGDGDLQPGPLYADRLKSAGISLSRVQPNTFKLQIPRTQEADMGQYACVVSAWSLSSRGDMVKTVEYKSPQLTVRWNTKTPSLNVVAKRIREASAGGSTFEMSCNVSSQNLGEAGYNVLIQSQENLGSNVKTIMSLSPDNIVQHGGATQPNRRDNLVLTKSGPSEFRFRLAGVQLTDRGFYWCDVTALTKPQPGQAWTRATSAESNKVRIDFQENGPSFTIAIRSDDTSVYPSKTTKMECSLSVSGSSPKTDDLAYEVLWFFTRLRGGQTTTQVASVDRSGVVKTELRNSSSEVSIVRTDTHTYIMNIFGTQDSDSGEYYCVATPWYLSASTGAWTQAEKLTSTRVFLTVQFAVWDSLKLPLLYGASASIGVGVFSLVLGLICAQCCCRNTSHLPRSRSKLSDMEMD</sequence>
<keyword evidence="6 10" id="KW-0472">Membrane</keyword>
<feature type="region of interest" description="Disordered" evidence="9">
    <location>
        <begin position="342"/>
        <end position="365"/>
    </location>
</feature>
<dbReference type="RefSeq" id="XP_028998461.1">
    <property type="nucleotide sequence ID" value="XM_029142628.3"/>
</dbReference>
<keyword evidence="14" id="KW-0675">Receptor</keyword>
<evidence type="ECO:0000256" key="9">
    <source>
        <dbReference type="SAM" id="MobiDB-lite"/>
    </source>
</evidence>
<dbReference type="GeneID" id="114851082"/>
<dbReference type="PANTHER" id="PTHR12207">
    <property type="entry name" value="V-SET AND TRANSMEMBRANE DOMAIN-CONTAINING PROTEIN"/>
    <property type="match status" value="1"/>
</dbReference>
<evidence type="ECO:0000313" key="13">
    <source>
        <dbReference type="Proteomes" id="UP000515150"/>
    </source>
</evidence>
<dbReference type="FunFam" id="2.60.40.10:FF:000191">
    <property type="entry name" value="Immunoglobulin superfamily member 3"/>
    <property type="match status" value="1"/>
</dbReference>
<evidence type="ECO:0000256" key="1">
    <source>
        <dbReference type="ARBA" id="ARBA00004167"/>
    </source>
</evidence>
<accession>A0A6P7LUH9</accession>
<keyword evidence="5 10" id="KW-1133">Transmembrane helix</keyword>
<dbReference type="PROSITE" id="PS50835">
    <property type="entry name" value="IG_LIKE"/>
    <property type="match status" value="5"/>
</dbReference>
<dbReference type="InterPro" id="IPR051102">
    <property type="entry name" value="IgSF_V-set/TM_domain"/>
</dbReference>
<dbReference type="InterPro" id="IPR003599">
    <property type="entry name" value="Ig_sub"/>
</dbReference>
<dbReference type="SUPFAM" id="SSF48726">
    <property type="entry name" value="Immunoglobulin"/>
    <property type="match status" value="5"/>
</dbReference>
<dbReference type="InterPro" id="IPR036179">
    <property type="entry name" value="Ig-like_dom_sf"/>
</dbReference>
<keyword evidence="3 11" id="KW-0732">Signal</keyword>
<evidence type="ECO:0000256" key="2">
    <source>
        <dbReference type="ARBA" id="ARBA00022692"/>
    </source>
</evidence>
<dbReference type="KEGG" id="bspl:114851082"/>
<feature type="domain" description="Ig-like" evidence="12">
    <location>
        <begin position="699"/>
        <end position="824"/>
    </location>
</feature>
<dbReference type="InterPro" id="IPR013783">
    <property type="entry name" value="Ig-like_fold"/>
</dbReference>
<organism evidence="13 14">
    <name type="scientific">Betta splendens</name>
    <name type="common">Siamese fighting fish</name>
    <dbReference type="NCBI Taxonomy" id="158456"/>
    <lineage>
        <taxon>Eukaryota</taxon>
        <taxon>Metazoa</taxon>
        <taxon>Chordata</taxon>
        <taxon>Craniata</taxon>
        <taxon>Vertebrata</taxon>
        <taxon>Euteleostomi</taxon>
        <taxon>Actinopterygii</taxon>
        <taxon>Neopterygii</taxon>
        <taxon>Teleostei</taxon>
        <taxon>Neoteleostei</taxon>
        <taxon>Acanthomorphata</taxon>
        <taxon>Anabantaria</taxon>
        <taxon>Anabantiformes</taxon>
        <taxon>Anabantoidei</taxon>
        <taxon>Osphronemidae</taxon>
        <taxon>Betta</taxon>
    </lineage>
</organism>
<gene>
    <name evidence="14" type="primary">ptgfrnb</name>
</gene>
<feature type="chain" id="PRO_5027716425" evidence="11">
    <location>
        <begin position="22"/>
        <end position="889"/>
    </location>
</feature>
<dbReference type="GO" id="GO:0016020">
    <property type="term" value="C:membrane"/>
    <property type="evidence" value="ECO:0007669"/>
    <property type="project" value="UniProtKB-SubCell"/>
</dbReference>
<dbReference type="SMART" id="SM00409">
    <property type="entry name" value="IG"/>
    <property type="match status" value="6"/>
</dbReference>
<keyword evidence="7" id="KW-1015">Disulfide bond</keyword>
<evidence type="ECO:0000256" key="4">
    <source>
        <dbReference type="ARBA" id="ARBA00022737"/>
    </source>
</evidence>
<evidence type="ECO:0000256" key="10">
    <source>
        <dbReference type="SAM" id="Phobius"/>
    </source>
</evidence>
<feature type="domain" description="Ig-like" evidence="12">
    <location>
        <begin position="275"/>
        <end position="385"/>
    </location>
</feature>
<keyword evidence="8" id="KW-0393">Immunoglobulin domain</keyword>
<dbReference type="PANTHER" id="PTHR12207:SF3">
    <property type="entry name" value="PROSTAGLANDIN F2 RECEPTOR NEGATIVE REGULATOR"/>
    <property type="match status" value="1"/>
</dbReference>
<dbReference type="InterPro" id="IPR007110">
    <property type="entry name" value="Ig-like_dom"/>
</dbReference>
<feature type="domain" description="Ig-like" evidence="12">
    <location>
        <begin position="21"/>
        <end position="121"/>
    </location>
</feature>
<feature type="domain" description="Ig-like" evidence="12">
    <location>
        <begin position="422"/>
        <end position="548"/>
    </location>
</feature>
<dbReference type="Proteomes" id="UP000515150">
    <property type="component" value="Chromosome 2"/>
</dbReference>
<evidence type="ECO:0000256" key="3">
    <source>
        <dbReference type="ARBA" id="ARBA00022729"/>
    </source>
</evidence>
<evidence type="ECO:0000259" key="12">
    <source>
        <dbReference type="PROSITE" id="PS50835"/>
    </source>
</evidence>
<feature type="transmembrane region" description="Helical" evidence="10">
    <location>
        <begin position="844"/>
        <end position="870"/>
    </location>
</feature>
<dbReference type="FunCoup" id="A0A6P7LUH9">
    <property type="interactions" value="860"/>
</dbReference>
<dbReference type="Gene3D" id="2.60.40.10">
    <property type="entry name" value="Immunoglobulins"/>
    <property type="match status" value="5"/>
</dbReference>
<evidence type="ECO:0000256" key="5">
    <source>
        <dbReference type="ARBA" id="ARBA00022989"/>
    </source>
</evidence>
<dbReference type="PROSITE" id="PS51257">
    <property type="entry name" value="PROKAR_LIPOPROTEIN"/>
    <property type="match status" value="1"/>
</dbReference>
<evidence type="ECO:0000313" key="14">
    <source>
        <dbReference type="RefSeq" id="XP_028998461.1"/>
    </source>
</evidence>
<evidence type="ECO:0000256" key="8">
    <source>
        <dbReference type="ARBA" id="ARBA00023319"/>
    </source>
</evidence>
<keyword evidence="4" id="KW-0677">Repeat</keyword>
<dbReference type="InParanoid" id="A0A6P7LUH9"/>